<dbReference type="HOGENOM" id="CLU_3344865_0_0_11"/>
<dbReference type="AlphaFoldDB" id="C7NJM4"/>
<evidence type="ECO:0000313" key="3">
    <source>
        <dbReference type="Proteomes" id="UP000006666"/>
    </source>
</evidence>
<organism evidence="2 3">
    <name type="scientific">Kytococcus sedentarius (strain ATCC 14392 / DSM 20547 / JCM 11482 / CCUG 33030 / NBRC 15357 / NCTC 11040 / CCM 314 / 541)</name>
    <name type="common">Micrococcus sedentarius</name>
    <dbReference type="NCBI Taxonomy" id="478801"/>
    <lineage>
        <taxon>Bacteria</taxon>
        <taxon>Bacillati</taxon>
        <taxon>Actinomycetota</taxon>
        <taxon>Actinomycetes</taxon>
        <taxon>Micrococcales</taxon>
        <taxon>Kytococcaceae</taxon>
        <taxon>Kytococcus</taxon>
    </lineage>
</organism>
<dbReference type="Proteomes" id="UP000006666">
    <property type="component" value="Chromosome"/>
</dbReference>
<reference evidence="2 3" key="1">
    <citation type="journal article" date="2009" name="Stand. Genomic Sci.">
        <title>Complete genome sequence of Kytococcus sedentarius type strain (541).</title>
        <authorList>
            <person name="Sims D."/>
            <person name="Brettin T."/>
            <person name="Detter J.C."/>
            <person name="Han C."/>
            <person name="Lapidus A."/>
            <person name="Copeland A."/>
            <person name="Glavina Del Rio T."/>
            <person name="Nolan M."/>
            <person name="Chen F."/>
            <person name="Lucas S."/>
            <person name="Tice H."/>
            <person name="Cheng J.F."/>
            <person name="Bruce D."/>
            <person name="Goodwin L."/>
            <person name="Pitluck S."/>
            <person name="Ovchinnikova G."/>
            <person name="Pati A."/>
            <person name="Ivanova N."/>
            <person name="Mavrommatis K."/>
            <person name="Chen A."/>
            <person name="Palaniappan K."/>
            <person name="D'haeseleer P."/>
            <person name="Chain P."/>
            <person name="Bristow J."/>
            <person name="Eisen J.A."/>
            <person name="Markowitz V."/>
            <person name="Hugenholtz P."/>
            <person name="Schneider S."/>
            <person name="Goker M."/>
            <person name="Pukall R."/>
            <person name="Kyrpides N.C."/>
            <person name="Klenk H.P."/>
        </authorList>
    </citation>
    <scope>NUCLEOTIDE SEQUENCE [LARGE SCALE GENOMIC DNA]</scope>
    <source>
        <strain evidence="3">ATCC 14392 / DSM 20547 / JCM 11482 / CCUG 33030 / NBRC 15357 / NCTC 11040 / CCM 314 / 541</strain>
    </source>
</reference>
<sequence length="37" mass="3627">MRIIVTQNITLEGRASSGGVTDTAPEVAEAVPSGGAA</sequence>
<dbReference type="EMBL" id="CP001686">
    <property type="protein sequence ID" value="ACV05354.1"/>
    <property type="molecule type" value="Genomic_DNA"/>
</dbReference>
<feature type="region of interest" description="Disordered" evidence="1">
    <location>
        <begin position="16"/>
        <end position="37"/>
    </location>
</feature>
<name>C7NJM4_KYTSD</name>
<accession>C7NJM4</accession>
<evidence type="ECO:0000313" key="2">
    <source>
        <dbReference type="EMBL" id="ACV05354.1"/>
    </source>
</evidence>
<gene>
    <name evidence="2" type="ordered locus">Ksed_02740</name>
</gene>
<dbReference type="KEGG" id="kse:Ksed_02740"/>
<protein>
    <submittedName>
        <fullName evidence="2">Uncharacterized protein</fullName>
    </submittedName>
</protein>
<keyword evidence="3" id="KW-1185">Reference proteome</keyword>
<dbReference type="STRING" id="478801.Ksed_02740"/>
<proteinExistence type="predicted"/>
<evidence type="ECO:0000256" key="1">
    <source>
        <dbReference type="SAM" id="MobiDB-lite"/>
    </source>
</evidence>